<keyword evidence="1" id="KW-0880">Kelch repeat</keyword>
<dbReference type="InterPro" id="IPR015915">
    <property type="entry name" value="Kelch-typ_b-propeller"/>
</dbReference>
<dbReference type="InterPro" id="IPR011333">
    <property type="entry name" value="SKP1/BTB/POZ_sf"/>
</dbReference>
<proteinExistence type="predicted"/>
<dbReference type="Pfam" id="PF07707">
    <property type="entry name" value="BACK"/>
    <property type="match status" value="1"/>
</dbReference>
<evidence type="ECO:0000313" key="3">
    <source>
        <dbReference type="EMBL" id="CAH1773598.1"/>
    </source>
</evidence>
<dbReference type="Gene3D" id="3.30.710.10">
    <property type="entry name" value="Potassium Channel Kv1.1, Chain A"/>
    <property type="match status" value="1"/>
</dbReference>
<dbReference type="PROSITE" id="PS50097">
    <property type="entry name" value="BTB"/>
    <property type="match status" value="1"/>
</dbReference>
<dbReference type="PANTHER" id="PTHR45632:SF3">
    <property type="entry name" value="KELCH-LIKE PROTEIN 32"/>
    <property type="match status" value="1"/>
</dbReference>
<evidence type="ECO:0000256" key="1">
    <source>
        <dbReference type="ARBA" id="ARBA00022441"/>
    </source>
</evidence>
<dbReference type="InterPro" id="IPR011705">
    <property type="entry name" value="BACK"/>
</dbReference>
<protein>
    <submittedName>
        <fullName evidence="3">Uncharacterized protein</fullName>
    </submittedName>
</protein>
<keyword evidence="2" id="KW-0677">Repeat</keyword>
<dbReference type="CDD" id="cd18186">
    <property type="entry name" value="BTB_POZ_ZBTB_KLHL-like"/>
    <property type="match status" value="1"/>
</dbReference>
<reference evidence="3" key="1">
    <citation type="submission" date="2022-03" db="EMBL/GenBank/DDBJ databases">
        <authorList>
            <person name="Martin C."/>
        </authorList>
    </citation>
    <scope>NUCLEOTIDE SEQUENCE</scope>
</reference>
<dbReference type="SUPFAM" id="SSF117281">
    <property type="entry name" value="Kelch motif"/>
    <property type="match status" value="1"/>
</dbReference>
<dbReference type="SMART" id="SM00225">
    <property type="entry name" value="BTB"/>
    <property type="match status" value="1"/>
</dbReference>
<dbReference type="InterPro" id="IPR000210">
    <property type="entry name" value="BTB/POZ_dom"/>
</dbReference>
<dbReference type="PANTHER" id="PTHR45632">
    <property type="entry name" value="LD33804P"/>
    <property type="match status" value="1"/>
</dbReference>
<dbReference type="Proteomes" id="UP000749559">
    <property type="component" value="Unassembled WGS sequence"/>
</dbReference>
<organism evidence="3 4">
    <name type="scientific">Owenia fusiformis</name>
    <name type="common">Polychaete worm</name>
    <dbReference type="NCBI Taxonomy" id="6347"/>
    <lineage>
        <taxon>Eukaryota</taxon>
        <taxon>Metazoa</taxon>
        <taxon>Spiralia</taxon>
        <taxon>Lophotrochozoa</taxon>
        <taxon>Annelida</taxon>
        <taxon>Polychaeta</taxon>
        <taxon>Sedentaria</taxon>
        <taxon>Canalipalpata</taxon>
        <taxon>Sabellida</taxon>
        <taxon>Oweniida</taxon>
        <taxon>Oweniidae</taxon>
        <taxon>Owenia</taxon>
    </lineage>
</organism>
<dbReference type="Gene3D" id="1.25.40.420">
    <property type="match status" value="1"/>
</dbReference>
<dbReference type="SUPFAM" id="SSF54695">
    <property type="entry name" value="POZ domain"/>
    <property type="match status" value="1"/>
</dbReference>
<dbReference type="AlphaFoldDB" id="A0A8J1Y0T3"/>
<evidence type="ECO:0000313" key="4">
    <source>
        <dbReference type="Proteomes" id="UP000749559"/>
    </source>
</evidence>
<accession>A0A8J1Y0T3</accession>
<comment type="caution">
    <text evidence="3">The sequence shown here is derived from an EMBL/GenBank/DDBJ whole genome shotgun (WGS) entry which is preliminary data.</text>
</comment>
<dbReference type="Gene3D" id="2.120.10.80">
    <property type="entry name" value="Kelch-type beta propeller"/>
    <property type="match status" value="1"/>
</dbReference>
<name>A0A8J1Y0T3_OWEFU</name>
<dbReference type="SMART" id="SM00875">
    <property type="entry name" value="BACK"/>
    <property type="match status" value="1"/>
</dbReference>
<evidence type="ECO:0000256" key="2">
    <source>
        <dbReference type="ARBA" id="ARBA00022737"/>
    </source>
</evidence>
<keyword evidence="4" id="KW-1185">Reference proteome</keyword>
<dbReference type="OrthoDB" id="6128193at2759"/>
<dbReference type="Pfam" id="PF00651">
    <property type="entry name" value="BTB"/>
    <property type="match status" value="1"/>
</dbReference>
<gene>
    <name evidence="3" type="ORF">OFUS_LOCUS1175</name>
</gene>
<sequence length="645" mass="73361">MPKSKKRASKELVFCKLNEDRNSGFLCDVEILADSKSYNAHKVVLATHSQYFRTIFSSDSFEECRNNVISLNGLNSKAFNIALEYIYGRDVDFDFDVIFDVLDIAEYLCIPALKDKCDGFLRRQLSAVVESVTEIKCSVFELLCAADAYKLVKLKETTRINILRDFTNIYRIPEQNFAQISYEVLLSIISSSQLKGMESDILDAVLYWLVHNSDSIDLENITLLLEEIRFPLMSGTELASTISLLRKFFIDQPKLNAIALGYVDEAVMYQLKKESQSFLQSARTIPRYSNKEDIVYCISSFVPSEQKMKDEGVPCFICYVNDHDRWYTLAPPPIPTGYNSMCLMNQSSCVVICGILFCVFCPLTQGPIVAEQGKPALLVKYELDTNSWMRCADIPSNSDDIYLAEKNGNIIAMCMTIDPGHSDDGFYEYEAENDQWCILWNVPLLPNVTDLSQQPCDVGFTCVGDSLYVLGGQGPGNLMKLFQIFNLVSEDSWWQNKAPMLARYRRSRQSEAPRKEWRLQTRDDNILVLNAENKDNLAINIYRTKKDFWTTLILEGNPNNDEDIINESPPKFIGNDKQLKMVYIANMDTVYFTQGEATENCGVRLTYSYDLTKNVCKSRNLRSLSLSGELSTHLIRSVLSSSSET</sequence>
<dbReference type="EMBL" id="CAIIXF020000001">
    <property type="protein sequence ID" value="CAH1773598.1"/>
    <property type="molecule type" value="Genomic_DNA"/>
</dbReference>